<dbReference type="PANTHER" id="PTHR11947:SF25">
    <property type="entry name" value="[PYRUVATE DEHYDROGENASE (ACETYL-TRANSFERRING)] KINASE 2, MITOCHONDRIAL"/>
    <property type="match status" value="1"/>
</dbReference>
<dbReference type="EMBL" id="MU032344">
    <property type="protein sequence ID" value="KAF3770975.1"/>
    <property type="molecule type" value="Genomic_DNA"/>
</dbReference>
<dbReference type="PANTHER" id="PTHR11947">
    <property type="entry name" value="PYRUVATE DEHYDROGENASE KINASE"/>
    <property type="match status" value="1"/>
</dbReference>
<keyword evidence="5" id="KW-0496">Mitochondrion</keyword>
<dbReference type="InterPro" id="IPR039028">
    <property type="entry name" value="BCKD/PDK"/>
</dbReference>
<keyword evidence="2 5" id="KW-0547">Nucleotide-binding</keyword>
<evidence type="ECO:0000256" key="5">
    <source>
        <dbReference type="RuleBase" id="RU366032"/>
    </source>
</evidence>
<reference evidence="7" key="1">
    <citation type="journal article" date="2020" name="Phytopathology">
        <title>Genome sequence of the chestnut blight fungus Cryphonectria parasitica EP155: A fundamental resource for an archetypical invasive plant pathogen.</title>
        <authorList>
            <person name="Crouch J.A."/>
            <person name="Dawe A."/>
            <person name="Aerts A."/>
            <person name="Barry K."/>
            <person name="Churchill A.C.L."/>
            <person name="Grimwood J."/>
            <person name="Hillman B."/>
            <person name="Milgroom M.G."/>
            <person name="Pangilinan J."/>
            <person name="Smith M."/>
            <person name="Salamov A."/>
            <person name="Schmutz J."/>
            <person name="Yadav J."/>
            <person name="Grigoriev I.V."/>
            <person name="Nuss D."/>
        </authorList>
    </citation>
    <scope>NUCLEOTIDE SEQUENCE</scope>
    <source>
        <strain evidence="7">EP155</strain>
    </source>
</reference>
<protein>
    <recommendedName>
        <fullName evidence="5">Protein-serine/threonine kinase</fullName>
        <ecNumber evidence="5">2.7.11.-</ecNumber>
    </recommendedName>
</protein>
<dbReference type="GO" id="GO:0010906">
    <property type="term" value="P:regulation of glucose metabolic process"/>
    <property type="evidence" value="ECO:0007669"/>
    <property type="project" value="TreeGrafter"/>
</dbReference>
<name>A0A9P5CW35_CRYP1</name>
<evidence type="ECO:0000259" key="6">
    <source>
        <dbReference type="Pfam" id="PF10436"/>
    </source>
</evidence>
<feature type="domain" description="Branched-chain alpha-ketoacid dehydrogenase kinase/Pyruvate dehydrogenase kinase N-terminal" evidence="6">
    <location>
        <begin position="63"/>
        <end position="149"/>
    </location>
</feature>
<evidence type="ECO:0000256" key="1">
    <source>
        <dbReference type="ARBA" id="ARBA00022679"/>
    </source>
</evidence>
<evidence type="ECO:0000313" key="8">
    <source>
        <dbReference type="Proteomes" id="UP000803844"/>
    </source>
</evidence>
<dbReference type="SUPFAM" id="SSF69012">
    <property type="entry name" value="alpha-ketoacid dehydrogenase kinase, N-terminal domain"/>
    <property type="match status" value="1"/>
</dbReference>
<comment type="caution">
    <text evidence="7">The sequence shown here is derived from an EMBL/GenBank/DDBJ whole genome shotgun (WGS) entry which is preliminary data.</text>
</comment>
<gene>
    <name evidence="7" type="ORF">M406DRAFT_320596</name>
</gene>
<accession>A0A9P5CW35</accession>
<feature type="non-terminal residue" evidence="7">
    <location>
        <position position="149"/>
    </location>
</feature>
<dbReference type="OrthoDB" id="407390at2759"/>
<dbReference type="EC" id="2.7.11.-" evidence="5"/>
<sequence>MSLGARTRLHIQDPALGLLYLASRPSGNSPRPHLRRHEQTRGVHHRWRAVSILDDWVSKEARPISLRQLMVFGRSLNEQRLISSANYVRTELPRRLAHRIRDMQTLPYCVVANEHFNDVYELYYEAFDKFRRVPEVRTLEDNDAFCEVL</sequence>
<dbReference type="Gene3D" id="1.20.140.20">
    <property type="entry name" value="Alpha-ketoacid/pyruvate dehydrogenase kinase, N-terminal domain"/>
    <property type="match status" value="1"/>
</dbReference>
<dbReference type="Pfam" id="PF10436">
    <property type="entry name" value="BCDHK_Adom3"/>
    <property type="match status" value="1"/>
</dbReference>
<dbReference type="InterPro" id="IPR018955">
    <property type="entry name" value="BCDHK/PDK_N"/>
</dbReference>
<organism evidence="7 8">
    <name type="scientific">Cryphonectria parasitica (strain ATCC 38755 / EP155)</name>
    <dbReference type="NCBI Taxonomy" id="660469"/>
    <lineage>
        <taxon>Eukaryota</taxon>
        <taxon>Fungi</taxon>
        <taxon>Dikarya</taxon>
        <taxon>Ascomycota</taxon>
        <taxon>Pezizomycotina</taxon>
        <taxon>Sordariomycetes</taxon>
        <taxon>Sordariomycetidae</taxon>
        <taxon>Diaporthales</taxon>
        <taxon>Cryphonectriaceae</taxon>
        <taxon>Cryphonectria-Endothia species complex</taxon>
        <taxon>Cryphonectria</taxon>
    </lineage>
</organism>
<evidence type="ECO:0000313" key="7">
    <source>
        <dbReference type="EMBL" id="KAF3770975.1"/>
    </source>
</evidence>
<dbReference type="GO" id="GO:0004740">
    <property type="term" value="F:pyruvate dehydrogenase (acetyl-transferring) kinase activity"/>
    <property type="evidence" value="ECO:0007669"/>
    <property type="project" value="TreeGrafter"/>
</dbReference>
<keyword evidence="8" id="KW-1185">Reference proteome</keyword>
<dbReference type="GO" id="GO:0005524">
    <property type="term" value="F:ATP binding"/>
    <property type="evidence" value="ECO:0007669"/>
    <property type="project" value="UniProtKB-UniRule"/>
</dbReference>
<evidence type="ECO:0000256" key="4">
    <source>
        <dbReference type="ARBA" id="ARBA00022840"/>
    </source>
</evidence>
<evidence type="ECO:0000256" key="3">
    <source>
        <dbReference type="ARBA" id="ARBA00022777"/>
    </source>
</evidence>
<comment type="subcellular location">
    <subcellularLocation>
        <location evidence="5">Mitochondrion matrix</location>
    </subcellularLocation>
</comment>
<dbReference type="GO" id="GO:0005759">
    <property type="term" value="C:mitochondrial matrix"/>
    <property type="evidence" value="ECO:0007669"/>
    <property type="project" value="UniProtKB-SubCell"/>
</dbReference>
<dbReference type="Proteomes" id="UP000803844">
    <property type="component" value="Unassembled WGS sequence"/>
</dbReference>
<proteinExistence type="inferred from homology"/>
<keyword evidence="1 5" id="KW-0808">Transferase</keyword>
<keyword evidence="4 5" id="KW-0067">ATP-binding</keyword>
<dbReference type="RefSeq" id="XP_040781936.1">
    <property type="nucleotide sequence ID" value="XM_040919408.1"/>
</dbReference>
<dbReference type="GeneID" id="63836537"/>
<evidence type="ECO:0000256" key="2">
    <source>
        <dbReference type="ARBA" id="ARBA00022741"/>
    </source>
</evidence>
<keyword evidence="3 5" id="KW-0418">Kinase</keyword>
<dbReference type="InterPro" id="IPR036784">
    <property type="entry name" value="AK/P_DHK_N_sf"/>
</dbReference>
<dbReference type="AlphaFoldDB" id="A0A9P5CW35"/>
<comment type="similarity">
    <text evidence="5">Belongs to the PDK/BCKDK protein kinase family.</text>
</comment>